<proteinExistence type="predicted"/>
<sequence>MRYLGGRRSGALKQESSKISSLALGDIVAAVFVPFFSSSTHTTDDCSFSFIPLIASNNSQFFDDSILQLPKHSK</sequence>
<keyword evidence="2" id="KW-1185">Reference proteome</keyword>
<protein>
    <submittedName>
        <fullName evidence="3">Ovule protein</fullName>
    </submittedName>
</protein>
<name>A0A183HHU4_9BILA</name>
<dbReference type="WBParaSite" id="OFLC_0000705501-mRNA-1">
    <property type="protein sequence ID" value="OFLC_0000705501-mRNA-1"/>
    <property type="gene ID" value="OFLC_0000705501"/>
</dbReference>
<evidence type="ECO:0000313" key="1">
    <source>
        <dbReference type="EMBL" id="VDO49096.1"/>
    </source>
</evidence>
<gene>
    <name evidence="1" type="ORF">OFLC_LOCUS7054</name>
</gene>
<organism evidence="3">
    <name type="scientific">Onchocerca flexuosa</name>
    <dbReference type="NCBI Taxonomy" id="387005"/>
    <lineage>
        <taxon>Eukaryota</taxon>
        <taxon>Metazoa</taxon>
        <taxon>Ecdysozoa</taxon>
        <taxon>Nematoda</taxon>
        <taxon>Chromadorea</taxon>
        <taxon>Rhabditida</taxon>
        <taxon>Spirurina</taxon>
        <taxon>Spiruromorpha</taxon>
        <taxon>Filarioidea</taxon>
        <taxon>Onchocercidae</taxon>
        <taxon>Onchocerca</taxon>
    </lineage>
</organism>
<reference evidence="3" key="1">
    <citation type="submission" date="2016-06" db="UniProtKB">
        <authorList>
            <consortium name="WormBaseParasite"/>
        </authorList>
    </citation>
    <scope>IDENTIFICATION</scope>
</reference>
<reference evidence="1 2" key="2">
    <citation type="submission" date="2018-11" db="EMBL/GenBank/DDBJ databases">
        <authorList>
            <consortium name="Pathogen Informatics"/>
        </authorList>
    </citation>
    <scope>NUCLEOTIDE SEQUENCE [LARGE SCALE GENOMIC DNA]</scope>
</reference>
<dbReference type="EMBL" id="UZAJ01007110">
    <property type="protein sequence ID" value="VDO49096.1"/>
    <property type="molecule type" value="Genomic_DNA"/>
</dbReference>
<evidence type="ECO:0000313" key="2">
    <source>
        <dbReference type="Proteomes" id="UP000267606"/>
    </source>
</evidence>
<accession>A0A183HHU4</accession>
<dbReference type="Proteomes" id="UP000267606">
    <property type="component" value="Unassembled WGS sequence"/>
</dbReference>
<evidence type="ECO:0000313" key="3">
    <source>
        <dbReference type="WBParaSite" id="OFLC_0000705501-mRNA-1"/>
    </source>
</evidence>
<dbReference type="AlphaFoldDB" id="A0A183HHU4"/>